<organism evidence="3 4">
    <name type="scientific">Giardia muris</name>
    <dbReference type="NCBI Taxonomy" id="5742"/>
    <lineage>
        <taxon>Eukaryota</taxon>
        <taxon>Metamonada</taxon>
        <taxon>Diplomonadida</taxon>
        <taxon>Hexamitidae</taxon>
        <taxon>Giardiinae</taxon>
        <taxon>Giardia</taxon>
    </lineage>
</organism>
<dbReference type="Proteomes" id="UP000315496">
    <property type="component" value="Chromosome 1"/>
</dbReference>
<gene>
    <name evidence="3" type="ORF">GMRT_12262</name>
</gene>
<keyword evidence="4" id="KW-1185">Reference proteome</keyword>
<feature type="region of interest" description="Disordered" evidence="2">
    <location>
        <begin position="1"/>
        <end position="20"/>
    </location>
</feature>
<feature type="coiled-coil region" evidence="1">
    <location>
        <begin position="122"/>
        <end position="149"/>
    </location>
</feature>
<evidence type="ECO:0000313" key="4">
    <source>
        <dbReference type="Proteomes" id="UP000315496"/>
    </source>
</evidence>
<sequence length="294" mass="34543">MTPAPLRPYQRPHSSSKYTTYGGITRHRVRQATADIDALNTRRNHLAHEARVMQDEIDALKRLKVNALIRQEKHQMRKLEETERAINKQVGIEVQHTVNQAAKTDTLNRARMAKQALYQRRRQDAADVRQDSQDQLEDLQLRRTEFLNDVKTRRLNNALDTVDLKRSYSLKMGNRVREARERTIFEMDHLNKERLAREQTVRDLRAEEGALLDVNRDLRELLQKEREGVTKMHLATKNRLQMIDAYKEDFNEQASSHILAPFRNDLSYVNARMCKSIWDRKDVPAPTKNPLMEV</sequence>
<reference evidence="3 4" key="1">
    <citation type="submission" date="2019-05" db="EMBL/GenBank/DDBJ databases">
        <title>The compact genome of Giardia muris reveals important steps in the evolution of intestinal protozoan parasites.</title>
        <authorList>
            <person name="Xu F."/>
            <person name="Jimenez-Gonzalez A."/>
            <person name="Einarsson E."/>
            <person name="Astvaldsson A."/>
            <person name="Peirasmaki D."/>
            <person name="Eckmann L."/>
            <person name="Andersson J.O."/>
            <person name="Svard S.G."/>
            <person name="Jerlstrom-Hultqvist J."/>
        </authorList>
    </citation>
    <scope>NUCLEOTIDE SEQUENCE [LARGE SCALE GENOMIC DNA]</scope>
    <source>
        <strain evidence="3 4">Roberts-Thomson</strain>
    </source>
</reference>
<evidence type="ECO:0000256" key="2">
    <source>
        <dbReference type="SAM" id="MobiDB-lite"/>
    </source>
</evidence>
<dbReference type="OrthoDB" id="10251831at2759"/>
<feature type="coiled-coil region" evidence="1">
    <location>
        <begin position="29"/>
        <end position="89"/>
    </location>
</feature>
<feature type="coiled-coil region" evidence="1">
    <location>
        <begin position="187"/>
        <end position="224"/>
    </location>
</feature>
<comment type="caution">
    <text evidence="3">The sequence shown here is derived from an EMBL/GenBank/DDBJ whole genome shotgun (WGS) entry which is preliminary data.</text>
</comment>
<name>A0A4Z1SXU5_GIAMU</name>
<dbReference type="VEuPathDB" id="GiardiaDB:GMRT_12262"/>
<accession>A0A4Z1SXU5</accession>
<dbReference type="AlphaFoldDB" id="A0A4Z1SXU5"/>
<proteinExistence type="predicted"/>
<keyword evidence="1" id="KW-0175">Coiled coil</keyword>
<evidence type="ECO:0000313" key="3">
    <source>
        <dbReference type="EMBL" id="TNJ30582.1"/>
    </source>
</evidence>
<evidence type="ECO:0000256" key="1">
    <source>
        <dbReference type="SAM" id="Coils"/>
    </source>
</evidence>
<protein>
    <submittedName>
        <fullName evidence="3">Uncharacterized protein</fullName>
    </submittedName>
</protein>
<dbReference type="EMBL" id="VDLU01000001">
    <property type="protein sequence ID" value="TNJ30582.1"/>
    <property type="molecule type" value="Genomic_DNA"/>
</dbReference>